<dbReference type="PANTHER" id="PTHR24198:SF165">
    <property type="entry name" value="ANKYRIN REPEAT-CONTAINING PROTEIN-RELATED"/>
    <property type="match status" value="1"/>
</dbReference>
<dbReference type="Pfam" id="PF12796">
    <property type="entry name" value="Ank_2"/>
    <property type="match status" value="2"/>
</dbReference>
<evidence type="ECO:0000313" key="5">
    <source>
        <dbReference type="EMBL" id="CEL05873.1"/>
    </source>
</evidence>
<dbReference type="SUPFAM" id="SSF48403">
    <property type="entry name" value="Ankyrin repeat"/>
    <property type="match status" value="3"/>
</dbReference>
<proteinExistence type="predicted"/>
<name>A0A0U5G1Y0_ASPCI</name>
<accession>A0A0U5G1Y0</accession>
<dbReference type="STRING" id="454130.A0A0U5G1Y0"/>
<gene>
    <name evidence="5" type="ORF">ASPCAL06985</name>
</gene>
<dbReference type="EMBL" id="CDMC01000005">
    <property type="protein sequence ID" value="CEL05873.1"/>
    <property type="molecule type" value="Genomic_DNA"/>
</dbReference>
<feature type="repeat" description="ANK" evidence="3">
    <location>
        <begin position="561"/>
        <end position="593"/>
    </location>
</feature>
<reference evidence="6" key="1">
    <citation type="journal article" date="2016" name="Genome Announc.">
        <title>Draft genome sequences of fungus Aspergillus calidoustus.</title>
        <authorList>
            <person name="Horn F."/>
            <person name="Linde J."/>
            <person name="Mattern D.J."/>
            <person name="Walther G."/>
            <person name="Guthke R."/>
            <person name="Scherlach K."/>
            <person name="Martin K."/>
            <person name="Brakhage A.A."/>
            <person name="Petzke L."/>
            <person name="Valiante V."/>
        </authorList>
    </citation>
    <scope>NUCLEOTIDE SEQUENCE [LARGE SCALE GENOMIC DNA]</scope>
    <source>
        <strain evidence="6">SF006504</strain>
    </source>
</reference>
<dbReference type="SMART" id="SM00248">
    <property type="entry name" value="ANK"/>
    <property type="match status" value="14"/>
</dbReference>
<feature type="domain" description="Clr5" evidence="4">
    <location>
        <begin position="3"/>
        <end position="54"/>
    </location>
</feature>
<evidence type="ECO:0000259" key="4">
    <source>
        <dbReference type="Pfam" id="PF14420"/>
    </source>
</evidence>
<dbReference type="Pfam" id="PF14420">
    <property type="entry name" value="Clr5"/>
    <property type="match status" value="1"/>
</dbReference>
<feature type="repeat" description="ANK" evidence="3">
    <location>
        <begin position="1021"/>
        <end position="1053"/>
    </location>
</feature>
<protein>
    <recommendedName>
        <fullName evidence="4">Clr5 domain-containing protein</fullName>
    </recommendedName>
</protein>
<dbReference type="Gene3D" id="1.25.40.20">
    <property type="entry name" value="Ankyrin repeat-containing domain"/>
    <property type="match status" value="3"/>
</dbReference>
<feature type="repeat" description="ANK" evidence="3">
    <location>
        <begin position="1056"/>
        <end position="1083"/>
    </location>
</feature>
<organism evidence="5 6">
    <name type="scientific">Aspergillus calidoustus</name>
    <dbReference type="NCBI Taxonomy" id="454130"/>
    <lineage>
        <taxon>Eukaryota</taxon>
        <taxon>Fungi</taxon>
        <taxon>Dikarya</taxon>
        <taxon>Ascomycota</taxon>
        <taxon>Pezizomycotina</taxon>
        <taxon>Eurotiomycetes</taxon>
        <taxon>Eurotiomycetidae</taxon>
        <taxon>Eurotiales</taxon>
        <taxon>Aspergillaceae</taxon>
        <taxon>Aspergillus</taxon>
        <taxon>Aspergillus subgen. Nidulantes</taxon>
    </lineage>
</organism>
<feature type="repeat" description="ANK" evidence="3">
    <location>
        <begin position="986"/>
        <end position="1018"/>
    </location>
</feature>
<keyword evidence="1" id="KW-0677">Repeat</keyword>
<dbReference type="InterPro" id="IPR025676">
    <property type="entry name" value="Clr5_dom"/>
</dbReference>
<sequence length="1149" mass="127106">MADTEWEPLKSELERLYVREGKALREVKDEMARKGFVKSEQQFTRQFKKWNFRKYQRRLGAEEWDFIGKRIYKRKERFGRDSEVYIDGTKYSAKRLKKEAYGKAFVRTYDKFESTNVPSPQTPDGMLICTPASPSSSPVAAQGLFQPGMYVTWNESLPWLRFSKLLQQGEHQGLPSFPVSLRAPPRREIDGLFYHINREVLQCLSSILPWDQLALPPNVHSDLRIAAGLSILMTEEFGGSHADFALRLCDSRGMGIDRLTLHLFLLSNNFLGHDKSRSEEENDIHVLQMLRISGWSHAAHIRTLLSRHEPTIDAIIEKLYASALREGDLDIVRVLLDAGLELNAVIPVNRFGDFFARPVGVAASIPGDRGLELIDFLLSRGGEINHLPGDDEPGVNAPLYCAVFARNEEVLRMLLSKGALVDTWTLASAIEMDAEMDDELNIIHELIHHCPDLTPPCTNLLFNPLAQSVRTERFEFVDILLMKGACVNEVVTIMYDDDFWPVSTVLGLTIQAEERQIIDAMLRVCGDANPRTGRLQYDSQRKQYIILGLRNFDGSMSGPIRYVSPLSIAVSTGDTTTTKHLLGIGSDIRIGDRDSKRTLLERAAVNDNLDLCRVLLQHGAMVDRPLSDHEPTTSAILIATQNQSIALVHLLIEAGARLDDTYQSAPDTVLAAAIETGNEQLIRLLQVSGATNFGQRVRRFGTHRTAEYVQKQGVLESVLRGSGPGPLIAAIHAQDDNLAQFLIEHSVGMKDYLTSTGTEGDTALGAAISTDNAKMIQILLDCGARVTDYDLTEAVDRICDTDEDDHLLRRLLARAVGLNAPTAVGSAIMHNREDLVTTMLESGISPEGKPQTCFDGDLSSAWALTKFGDPLSVLEIAALRNNASILQKLVRSSFFDSQFAGRALAIAILENNDSVVPPLLDCRIDVNQEIRYDFEGWINAHFETNRYPSLSITPIQAAVKDQRRSITLTLLVRNDLDINHPATGIRGRTALQWAVENGDAELVSLLINHGANVNAPPAEEIGATALQIAAMKGYLGIARRLIDLGANINAPPARSNGHTALEGAANHGRMDMLHLLLDCGASVIGAHGEQQYQNAVGMAEQSGHHAASRLLRAFREQKEAEASASAVFDLESADETDSSVEWKNWVCFD</sequence>
<keyword evidence="6" id="KW-1185">Reference proteome</keyword>
<evidence type="ECO:0000256" key="2">
    <source>
        <dbReference type="ARBA" id="ARBA00023043"/>
    </source>
</evidence>
<dbReference type="PANTHER" id="PTHR24198">
    <property type="entry name" value="ANKYRIN REPEAT AND PROTEIN KINASE DOMAIN-CONTAINING PROTEIN"/>
    <property type="match status" value="1"/>
</dbReference>
<dbReference type="PROSITE" id="PS50088">
    <property type="entry name" value="ANK_REPEAT"/>
    <property type="match status" value="5"/>
</dbReference>
<dbReference type="AlphaFoldDB" id="A0A0U5G1Y0"/>
<dbReference type="OrthoDB" id="194358at2759"/>
<dbReference type="PROSITE" id="PS50297">
    <property type="entry name" value="ANK_REP_REGION"/>
    <property type="match status" value="4"/>
</dbReference>
<dbReference type="InterPro" id="IPR036770">
    <property type="entry name" value="Ankyrin_rpt-contain_sf"/>
</dbReference>
<dbReference type="InterPro" id="IPR002110">
    <property type="entry name" value="Ankyrin_rpt"/>
</dbReference>
<evidence type="ECO:0000256" key="3">
    <source>
        <dbReference type="PROSITE-ProRule" id="PRU00023"/>
    </source>
</evidence>
<evidence type="ECO:0000256" key="1">
    <source>
        <dbReference type="ARBA" id="ARBA00022737"/>
    </source>
</evidence>
<dbReference type="Proteomes" id="UP000054771">
    <property type="component" value="Unassembled WGS sequence"/>
</dbReference>
<dbReference type="OMA" id="MRITEMI"/>
<evidence type="ECO:0000313" key="6">
    <source>
        <dbReference type="Proteomes" id="UP000054771"/>
    </source>
</evidence>
<feature type="repeat" description="ANK" evidence="3">
    <location>
        <begin position="759"/>
        <end position="791"/>
    </location>
</feature>
<keyword evidence="2 3" id="KW-0040">ANK repeat</keyword>